<organism evidence="4 5">
    <name type="scientific">Larimichthys crocea</name>
    <name type="common">Large yellow croaker</name>
    <name type="synonym">Pseudosciaena crocea</name>
    <dbReference type="NCBI Taxonomy" id="215358"/>
    <lineage>
        <taxon>Eukaryota</taxon>
        <taxon>Metazoa</taxon>
        <taxon>Chordata</taxon>
        <taxon>Craniata</taxon>
        <taxon>Vertebrata</taxon>
        <taxon>Euteleostomi</taxon>
        <taxon>Actinopterygii</taxon>
        <taxon>Neopterygii</taxon>
        <taxon>Teleostei</taxon>
        <taxon>Neoteleostei</taxon>
        <taxon>Acanthomorphata</taxon>
        <taxon>Eupercaria</taxon>
        <taxon>Sciaenidae</taxon>
        <taxon>Larimichthys</taxon>
    </lineage>
</organism>
<comment type="caution">
    <text evidence="4">The sequence shown here is derived from an EMBL/GenBank/DDBJ whole genome shotgun (WGS) entry which is preliminary data.</text>
</comment>
<reference evidence="4 5" key="1">
    <citation type="submission" date="2019-07" db="EMBL/GenBank/DDBJ databases">
        <title>Chromosome genome assembly for large yellow croaker.</title>
        <authorList>
            <person name="Xiao S."/>
        </authorList>
    </citation>
    <scope>NUCLEOTIDE SEQUENCE [LARGE SCALE GENOMIC DNA]</scope>
    <source>
        <strain evidence="4">JMULYC20181020</strain>
        <tissue evidence="4">Muscle</tissue>
    </source>
</reference>
<sequence>MMKAGKQLPSLESGGYRFGEELVSFCKNWSPTSHELRRLLKNRLTSDQFQRIATDLDGDYHQEQSEWRAAGAYESVYHSVQSSCIGWKDQCLKEIRRHAKHAEERQTEERDKELEKRELTQYNASLTMMQSIVDQHAGRGPNRGRGGRGRGGKRGRGGGRGQTQENTATHDQDECFYCKEKGHWVKDCPKKKKEEKGTSKFASD</sequence>
<feature type="compositionally biased region" description="Basic residues" evidence="2">
    <location>
        <begin position="145"/>
        <end position="157"/>
    </location>
</feature>
<dbReference type="Proteomes" id="UP000424527">
    <property type="component" value="Unassembled WGS sequence"/>
</dbReference>
<evidence type="ECO:0000256" key="1">
    <source>
        <dbReference type="PROSITE-ProRule" id="PRU00047"/>
    </source>
</evidence>
<proteinExistence type="predicted"/>
<protein>
    <recommendedName>
        <fullName evidence="3">CCHC-type domain-containing protein</fullName>
    </recommendedName>
</protein>
<dbReference type="InterPro" id="IPR036875">
    <property type="entry name" value="Znf_CCHC_sf"/>
</dbReference>
<dbReference type="PROSITE" id="PS50158">
    <property type="entry name" value="ZF_CCHC"/>
    <property type="match status" value="1"/>
</dbReference>
<dbReference type="SUPFAM" id="SSF57756">
    <property type="entry name" value="Retrovirus zinc finger-like domains"/>
    <property type="match status" value="1"/>
</dbReference>
<dbReference type="Gene3D" id="4.10.60.10">
    <property type="entry name" value="Zinc finger, CCHC-type"/>
    <property type="match status" value="1"/>
</dbReference>
<keyword evidence="5" id="KW-1185">Reference proteome</keyword>
<accession>A0A6G0IWV6</accession>
<keyword evidence="1" id="KW-0862">Zinc</keyword>
<keyword evidence="1" id="KW-0479">Metal-binding</keyword>
<dbReference type="SMART" id="SM00343">
    <property type="entry name" value="ZnF_C2HC"/>
    <property type="match status" value="1"/>
</dbReference>
<dbReference type="GO" id="GO:0003676">
    <property type="term" value="F:nucleic acid binding"/>
    <property type="evidence" value="ECO:0007669"/>
    <property type="project" value="InterPro"/>
</dbReference>
<evidence type="ECO:0000256" key="2">
    <source>
        <dbReference type="SAM" id="MobiDB-lite"/>
    </source>
</evidence>
<name>A0A6G0IWV6_LARCR</name>
<evidence type="ECO:0000313" key="4">
    <source>
        <dbReference type="EMBL" id="KAE8295722.1"/>
    </source>
</evidence>
<dbReference type="AlphaFoldDB" id="A0A6G0IWV6"/>
<feature type="domain" description="CCHC-type" evidence="3">
    <location>
        <begin position="175"/>
        <end position="190"/>
    </location>
</feature>
<keyword evidence="1" id="KW-0863">Zinc-finger</keyword>
<dbReference type="Pfam" id="PF00098">
    <property type="entry name" value="zf-CCHC"/>
    <property type="match status" value="1"/>
</dbReference>
<feature type="region of interest" description="Disordered" evidence="2">
    <location>
        <begin position="133"/>
        <end position="172"/>
    </location>
</feature>
<evidence type="ECO:0000313" key="5">
    <source>
        <dbReference type="Proteomes" id="UP000424527"/>
    </source>
</evidence>
<dbReference type="GO" id="GO:0008270">
    <property type="term" value="F:zinc ion binding"/>
    <property type="evidence" value="ECO:0007669"/>
    <property type="project" value="UniProtKB-KW"/>
</dbReference>
<gene>
    <name evidence="4" type="ORF">D5F01_LYC06659</name>
</gene>
<dbReference type="InterPro" id="IPR001878">
    <property type="entry name" value="Znf_CCHC"/>
</dbReference>
<evidence type="ECO:0000259" key="3">
    <source>
        <dbReference type="PROSITE" id="PS50158"/>
    </source>
</evidence>
<dbReference type="EMBL" id="REGW02000006">
    <property type="protein sequence ID" value="KAE8295722.1"/>
    <property type="molecule type" value="Genomic_DNA"/>
</dbReference>